<protein>
    <submittedName>
        <fullName evidence="2">Uncharacterized protein</fullName>
    </submittedName>
</protein>
<dbReference type="EMBL" id="AP026407">
    <property type="protein sequence ID" value="BDO12813.1"/>
    <property type="molecule type" value="Genomic_DNA"/>
</dbReference>
<sequence>MRRHCRAHLSEKRFREIDSIFGHGQRTTEKKGAQFSTNAPVQDTGACGLSSARRRRLPGREKGR</sequence>
<name>A0AAN1Y3X0_9ENTR</name>
<evidence type="ECO:0000313" key="3">
    <source>
        <dbReference type="Proteomes" id="UP001058353"/>
    </source>
</evidence>
<accession>A0AAN1Y3X0</accession>
<dbReference type="AlphaFoldDB" id="A0AAN1Y3X0"/>
<proteinExistence type="predicted"/>
<dbReference type="Proteomes" id="UP001058353">
    <property type="component" value="Chromosome"/>
</dbReference>
<evidence type="ECO:0000313" key="2">
    <source>
        <dbReference type="EMBL" id="BDO12813.1"/>
    </source>
</evidence>
<evidence type="ECO:0000256" key="1">
    <source>
        <dbReference type="SAM" id="MobiDB-lite"/>
    </source>
</evidence>
<organism evidence="2 3">
    <name type="scientific">Klebsiella quasipneumoniae subsp. quasipneumoniae</name>
    <dbReference type="NCBI Taxonomy" id="1667327"/>
    <lineage>
        <taxon>Bacteria</taxon>
        <taxon>Pseudomonadati</taxon>
        <taxon>Pseudomonadota</taxon>
        <taxon>Gammaproteobacteria</taxon>
        <taxon>Enterobacterales</taxon>
        <taxon>Enterobacteriaceae</taxon>
        <taxon>Klebsiella/Raoultella group</taxon>
        <taxon>Klebsiella</taxon>
        <taxon>Klebsiella pneumoniae complex</taxon>
    </lineage>
</organism>
<gene>
    <name evidence="2" type="ORF">KAM644c_18790</name>
</gene>
<reference evidence="2" key="1">
    <citation type="submission" date="2022-07" db="EMBL/GenBank/DDBJ databases">
        <title>Complete genome sequence of carbapenem-resistant Klebsiella spp. in Japan.</title>
        <authorList>
            <person name="Maehana S."/>
            <person name="Suzuki M."/>
            <person name="Kitasato H."/>
        </authorList>
    </citation>
    <scope>NUCLEOTIDE SEQUENCE</scope>
    <source>
        <strain evidence="2">KAM644</strain>
    </source>
</reference>
<feature type="region of interest" description="Disordered" evidence="1">
    <location>
        <begin position="22"/>
        <end position="64"/>
    </location>
</feature>